<dbReference type="EMBL" id="JAADYS010003558">
    <property type="protein sequence ID" value="KAF4446149.1"/>
    <property type="molecule type" value="Genomic_DNA"/>
</dbReference>
<comment type="caution">
    <text evidence="2">The sequence shown here is derived from an EMBL/GenBank/DDBJ whole genome shotgun (WGS) entry which is preliminary data.</text>
</comment>
<evidence type="ECO:0000313" key="2">
    <source>
        <dbReference type="EMBL" id="KAF4446149.1"/>
    </source>
</evidence>
<accession>A0A8H4KA79</accession>
<evidence type="ECO:0000256" key="1">
    <source>
        <dbReference type="SAM" id="MobiDB-lite"/>
    </source>
</evidence>
<organism evidence="2 3">
    <name type="scientific">Fusarium albosuccineum</name>
    <dbReference type="NCBI Taxonomy" id="1237068"/>
    <lineage>
        <taxon>Eukaryota</taxon>
        <taxon>Fungi</taxon>
        <taxon>Dikarya</taxon>
        <taxon>Ascomycota</taxon>
        <taxon>Pezizomycotina</taxon>
        <taxon>Sordariomycetes</taxon>
        <taxon>Hypocreomycetidae</taxon>
        <taxon>Hypocreales</taxon>
        <taxon>Nectriaceae</taxon>
        <taxon>Fusarium</taxon>
        <taxon>Fusarium decemcellulare species complex</taxon>
    </lineage>
</organism>
<proteinExistence type="predicted"/>
<feature type="region of interest" description="Disordered" evidence="1">
    <location>
        <begin position="64"/>
        <end position="89"/>
    </location>
</feature>
<name>A0A8H4KA79_9HYPO</name>
<feature type="region of interest" description="Disordered" evidence="1">
    <location>
        <begin position="1"/>
        <end position="31"/>
    </location>
</feature>
<protein>
    <submittedName>
        <fullName evidence="2">Oxidation resistance 1</fullName>
    </submittedName>
</protein>
<feature type="non-terminal residue" evidence="2">
    <location>
        <position position="89"/>
    </location>
</feature>
<dbReference type="Proteomes" id="UP000554235">
    <property type="component" value="Unassembled WGS sequence"/>
</dbReference>
<dbReference type="AlphaFoldDB" id="A0A8H4KA79"/>
<reference evidence="2 3" key="1">
    <citation type="submission" date="2020-01" db="EMBL/GenBank/DDBJ databases">
        <title>Identification and distribution of gene clusters putatively required for synthesis of sphingolipid metabolism inhibitors in phylogenetically diverse species of the filamentous fungus Fusarium.</title>
        <authorList>
            <person name="Kim H.-S."/>
            <person name="Busman M."/>
            <person name="Brown D.W."/>
            <person name="Divon H."/>
            <person name="Uhlig S."/>
            <person name="Proctor R.H."/>
        </authorList>
    </citation>
    <scope>NUCLEOTIDE SEQUENCE [LARGE SCALE GENOMIC DNA]</scope>
    <source>
        <strain evidence="2 3">NRRL 20459</strain>
    </source>
</reference>
<keyword evidence="3" id="KW-1185">Reference proteome</keyword>
<gene>
    <name evidence="2" type="ORF">FALBO_17098</name>
</gene>
<evidence type="ECO:0000313" key="3">
    <source>
        <dbReference type="Proteomes" id="UP000554235"/>
    </source>
</evidence>
<sequence length="89" mass="9578">MSSSSDRNSPETPDSSGAQTPSFGSNPNRASASYISNMWTGLIRRFSSEGSHFHSQADTAYEEDHAANGVKDGINGVYTPIRRTASPLR</sequence>